<keyword evidence="3 7" id="KW-1133">Transmembrane helix</keyword>
<protein>
    <recommendedName>
        <fullName evidence="8">Rhodopsin domain-containing protein</fullName>
    </recommendedName>
</protein>
<feature type="transmembrane region" description="Helical" evidence="7">
    <location>
        <begin position="90"/>
        <end position="113"/>
    </location>
</feature>
<evidence type="ECO:0000256" key="3">
    <source>
        <dbReference type="ARBA" id="ARBA00022989"/>
    </source>
</evidence>
<name>A0A8J2J052_FUSEQ</name>
<dbReference type="AlphaFoldDB" id="A0A8J2J052"/>
<keyword evidence="4 7" id="KW-0472">Membrane</keyword>
<accession>A0A8J2J052</accession>
<feature type="transmembrane region" description="Helical" evidence="7">
    <location>
        <begin position="12"/>
        <end position="33"/>
    </location>
</feature>
<comment type="similarity">
    <text evidence="5">Belongs to the SAT4 family.</text>
</comment>
<comment type="subcellular location">
    <subcellularLocation>
        <location evidence="1">Membrane</location>
        <topology evidence="1">Multi-pass membrane protein</topology>
    </subcellularLocation>
</comment>
<feature type="region of interest" description="Disordered" evidence="6">
    <location>
        <begin position="341"/>
        <end position="369"/>
    </location>
</feature>
<dbReference type="InterPro" id="IPR049326">
    <property type="entry name" value="Rhodopsin_dom_fungi"/>
</dbReference>
<keyword evidence="2 7" id="KW-0812">Transmembrane</keyword>
<feature type="transmembrane region" description="Helical" evidence="7">
    <location>
        <begin position="241"/>
        <end position="261"/>
    </location>
</feature>
<evidence type="ECO:0000256" key="2">
    <source>
        <dbReference type="ARBA" id="ARBA00022692"/>
    </source>
</evidence>
<dbReference type="Proteomes" id="UP000693738">
    <property type="component" value="Unassembled WGS sequence"/>
</dbReference>
<dbReference type="InterPro" id="IPR052337">
    <property type="entry name" value="SAT4-like"/>
</dbReference>
<comment type="caution">
    <text evidence="9">The sequence shown here is derived from an EMBL/GenBank/DDBJ whole genome shotgun (WGS) entry which is preliminary data.</text>
</comment>
<feature type="transmembrane region" description="Helical" evidence="7">
    <location>
        <begin position="202"/>
        <end position="221"/>
    </location>
</feature>
<evidence type="ECO:0000313" key="10">
    <source>
        <dbReference type="Proteomes" id="UP000693738"/>
    </source>
</evidence>
<evidence type="ECO:0000256" key="5">
    <source>
        <dbReference type="ARBA" id="ARBA00038359"/>
    </source>
</evidence>
<dbReference type="PANTHER" id="PTHR33048">
    <property type="entry name" value="PTH11-LIKE INTEGRAL MEMBRANE PROTEIN (AFU_ORTHOLOGUE AFUA_5G11245)"/>
    <property type="match status" value="1"/>
</dbReference>
<proteinExistence type="inferred from homology"/>
<reference evidence="9" key="1">
    <citation type="submission" date="2021-05" db="EMBL/GenBank/DDBJ databases">
        <authorList>
            <person name="Khan N."/>
        </authorList>
    </citation>
    <scope>NUCLEOTIDE SEQUENCE</scope>
</reference>
<feature type="compositionally biased region" description="Basic and acidic residues" evidence="6">
    <location>
        <begin position="343"/>
        <end position="353"/>
    </location>
</feature>
<dbReference type="PANTHER" id="PTHR33048:SF47">
    <property type="entry name" value="INTEGRAL MEMBRANE PROTEIN-RELATED"/>
    <property type="match status" value="1"/>
</dbReference>
<organism evidence="9 10">
    <name type="scientific">Fusarium equiseti</name>
    <name type="common">Fusarium scirpi</name>
    <dbReference type="NCBI Taxonomy" id="61235"/>
    <lineage>
        <taxon>Eukaryota</taxon>
        <taxon>Fungi</taxon>
        <taxon>Dikarya</taxon>
        <taxon>Ascomycota</taxon>
        <taxon>Pezizomycotina</taxon>
        <taxon>Sordariomycetes</taxon>
        <taxon>Hypocreomycetidae</taxon>
        <taxon>Hypocreales</taxon>
        <taxon>Nectriaceae</taxon>
        <taxon>Fusarium</taxon>
        <taxon>Fusarium incarnatum-equiseti species complex</taxon>
    </lineage>
</organism>
<dbReference type="GO" id="GO:0016020">
    <property type="term" value="C:membrane"/>
    <property type="evidence" value="ECO:0007669"/>
    <property type="project" value="UniProtKB-SubCell"/>
</dbReference>
<evidence type="ECO:0000313" key="9">
    <source>
        <dbReference type="EMBL" id="CAG7565816.1"/>
    </source>
</evidence>
<dbReference type="Pfam" id="PF20684">
    <property type="entry name" value="Fung_rhodopsin"/>
    <property type="match status" value="1"/>
</dbReference>
<evidence type="ECO:0000256" key="6">
    <source>
        <dbReference type="SAM" id="MobiDB-lite"/>
    </source>
</evidence>
<feature type="transmembrane region" description="Helical" evidence="7">
    <location>
        <begin position="125"/>
        <end position="155"/>
    </location>
</feature>
<feature type="domain" description="Rhodopsin" evidence="8">
    <location>
        <begin position="29"/>
        <end position="266"/>
    </location>
</feature>
<evidence type="ECO:0000256" key="4">
    <source>
        <dbReference type="ARBA" id="ARBA00023136"/>
    </source>
</evidence>
<feature type="transmembrane region" description="Helical" evidence="7">
    <location>
        <begin position="167"/>
        <end position="190"/>
    </location>
</feature>
<evidence type="ECO:0000259" key="8">
    <source>
        <dbReference type="Pfam" id="PF20684"/>
    </source>
</evidence>
<feature type="compositionally biased region" description="Polar residues" evidence="6">
    <location>
        <begin position="356"/>
        <end position="369"/>
    </location>
</feature>
<gene>
    <name evidence="9" type="ORF">FEQUK3_LOCUS11530</name>
</gene>
<evidence type="ECO:0000256" key="7">
    <source>
        <dbReference type="SAM" id="Phobius"/>
    </source>
</evidence>
<sequence>MAGSNESQGPLIICIAVGFVVASGTIILLRLYARLFLLGLAGPDDWTILAATLKGIAIVNTVSTVMEAKHGMGRHKEDVPAKDSIEQLKYLYIAILHYNVGMNIVKVSFLFQYRRIFQSSRVQKVCSWVIIGVILWACVQATLLGISCLPISALVPSTAGWCLDTLPVWYISSAMSITTDVLIFCIPLPSVLKLQLPIKQKVMVILIFCLGFFVCIISVYRMCTLREAVYSDDPSWDGAGAAIWSIIELNCAIICASLPTLRPLLAQVVPGMSSNHNNYNSNYASYERYGSQYLPGSNPRLGAHVSVKTSRRGPRSISTEELALNDMDSSIHSGMPSVYVESRGGHSEHDHPKQIMVTTETSVSNQRSY</sequence>
<evidence type="ECO:0000256" key="1">
    <source>
        <dbReference type="ARBA" id="ARBA00004141"/>
    </source>
</evidence>
<dbReference type="EMBL" id="CAJSTJ010000189">
    <property type="protein sequence ID" value="CAG7565816.1"/>
    <property type="molecule type" value="Genomic_DNA"/>
</dbReference>